<dbReference type="InterPro" id="IPR015943">
    <property type="entry name" value="WD40/YVTN_repeat-like_dom_sf"/>
</dbReference>
<evidence type="ECO:0000256" key="4">
    <source>
        <dbReference type="ARBA" id="ARBA00023242"/>
    </source>
</evidence>
<sequence length="307" mass="33483">MSTDETPAAKYILHGALNGHQGSVNCLRATEDGQILASGGTDGVKLWDLTTLAALARPNGAGIRGATSALVWIRREDEAGEILVYGTQIGFVVFWKQNPVAGKDRRLVAFEEASVFQMADPGEVTSLAYDAGTNRLAVCHRNTTVQVHSLDSQIRARAVFSVSYSNFLPKSIAFGETKSGAREIIAFGFHDGRILCLNGTNGDVTKVLQVGAMIGAVDYNGPALYRFDKDKEHRVKTFEVKNTKPFPRPRQVCFADDCSSIVSGSDHGVVYVFDRRTGHTVDILRVDSNDWVQTVTVRLQFQGQGED</sequence>
<comment type="subcellular location">
    <subcellularLocation>
        <location evidence="1">Nucleus</location>
    </subcellularLocation>
</comment>
<evidence type="ECO:0000256" key="2">
    <source>
        <dbReference type="ARBA" id="ARBA00022574"/>
    </source>
</evidence>
<dbReference type="SMART" id="SM00320">
    <property type="entry name" value="WD40"/>
    <property type="match status" value="3"/>
</dbReference>
<gene>
    <name evidence="6" type="ORF">B0H15DRAFT_801173</name>
</gene>
<dbReference type="PANTHER" id="PTHR19848">
    <property type="entry name" value="WD40 REPEAT PROTEIN"/>
    <property type="match status" value="1"/>
</dbReference>
<dbReference type="GO" id="GO:0000027">
    <property type="term" value="P:ribosomal large subunit assembly"/>
    <property type="evidence" value="ECO:0007669"/>
    <property type="project" value="TreeGrafter"/>
</dbReference>
<comment type="caution">
    <text evidence="6">The sequence shown here is derived from an EMBL/GenBank/DDBJ whole genome shotgun (WGS) entry which is preliminary data.</text>
</comment>
<dbReference type="Gene3D" id="2.130.10.10">
    <property type="entry name" value="YVTN repeat-like/Quinoprotein amine dehydrogenase"/>
    <property type="match status" value="1"/>
</dbReference>
<feature type="repeat" description="WD" evidence="5">
    <location>
        <begin position="17"/>
        <end position="57"/>
    </location>
</feature>
<organism evidence="6 7">
    <name type="scientific">Mycena belliarum</name>
    <dbReference type="NCBI Taxonomy" id="1033014"/>
    <lineage>
        <taxon>Eukaryota</taxon>
        <taxon>Fungi</taxon>
        <taxon>Dikarya</taxon>
        <taxon>Basidiomycota</taxon>
        <taxon>Agaricomycotina</taxon>
        <taxon>Agaricomycetes</taxon>
        <taxon>Agaricomycetidae</taxon>
        <taxon>Agaricales</taxon>
        <taxon>Marasmiineae</taxon>
        <taxon>Mycenaceae</taxon>
        <taxon>Mycena</taxon>
    </lineage>
</organism>
<dbReference type="Proteomes" id="UP001222325">
    <property type="component" value="Unassembled WGS sequence"/>
</dbReference>
<keyword evidence="3" id="KW-0677">Repeat</keyword>
<proteinExistence type="predicted"/>
<reference evidence="6" key="1">
    <citation type="submission" date="2023-03" db="EMBL/GenBank/DDBJ databases">
        <title>Massive genome expansion in bonnet fungi (Mycena s.s.) driven by repeated elements and novel gene families across ecological guilds.</title>
        <authorList>
            <consortium name="Lawrence Berkeley National Laboratory"/>
            <person name="Harder C.B."/>
            <person name="Miyauchi S."/>
            <person name="Viragh M."/>
            <person name="Kuo A."/>
            <person name="Thoen E."/>
            <person name="Andreopoulos B."/>
            <person name="Lu D."/>
            <person name="Skrede I."/>
            <person name="Drula E."/>
            <person name="Henrissat B."/>
            <person name="Morin E."/>
            <person name="Kohler A."/>
            <person name="Barry K."/>
            <person name="LaButti K."/>
            <person name="Morin E."/>
            <person name="Salamov A."/>
            <person name="Lipzen A."/>
            <person name="Mereny Z."/>
            <person name="Hegedus B."/>
            <person name="Baldrian P."/>
            <person name="Stursova M."/>
            <person name="Weitz H."/>
            <person name="Taylor A."/>
            <person name="Grigoriev I.V."/>
            <person name="Nagy L.G."/>
            <person name="Martin F."/>
            <person name="Kauserud H."/>
        </authorList>
    </citation>
    <scope>NUCLEOTIDE SEQUENCE</scope>
    <source>
        <strain evidence="6">CBHHK173m</strain>
    </source>
</reference>
<evidence type="ECO:0000256" key="1">
    <source>
        <dbReference type="ARBA" id="ARBA00004123"/>
    </source>
</evidence>
<dbReference type="AlphaFoldDB" id="A0AAD6U4H3"/>
<evidence type="ECO:0000256" key="3">
    <source>
        <dbReference type="ARBA" id="ARBA00022737"/>
    </source>
</evidence>
<evidence type="ECO:0000313" key="7">
    <source>
        <dbReference type="Proteomes" id="UP001222325"/>
    </source>
</evidence>
<dbReference type="InterPro" id="IPR036322">
    <property type="entry name" value="WD40_repeat_dom_sf"/>
</dbReference>
<keyword evidence="4" id="KW-0539">Nucleus</keyword>
<dbReference type="PROSITE" id="PS50082">
    <property type="entry name" value="WD_REPEATS_2"/>
    <property type="match status" value="1"/>
</dbReference>
<dbReference type="SUPFAM" id="SSF50978">
    <property type="entry name" value="WD40 repeat-like"/>
    <property type="match status" value="1"/>
</dbReference>
<keyword evidence="2 5" id="KW-0853">WD repeat</keyword>
<dbReference type="EMBL" id="JARJCN010000028">
    <property type="protein sequence ID" value="KAJ7087575.1"/>
    <property type="molecule type" value="Genomic_DNA"/>
</dbReference>
<accession>A0AAD6U4H3</accession>
<dbReference type="InterPro" id="IPR001680">
    <property type="entry name" value="WD40_rpt"/>
</dbReference>
<keyword evidence="7" id="KW-1185">Reference proteome</keyword>
<dbReference type="Pfam" id="PF00400">
    <property type="entry name" value="WD40"/>
    <property type="match status" value="1"/>
</dbReference>
<dbReference type="PANTHER" id="PTHR19848:SF0">
    <property type="entry name" value="NOTCHLESS PROTEIN HOMOLOG 1"/>
    <property type="match status" value="1"/>
</dbReference>
<dbReference type="GO" id="GO:0005730">
    <property type="term" value="C:nucleolus"/>
    <property type="evidence" value="ECO:0007669"/>
    <property type="project" value="TreeGrafter"/>
</dbReference>
<protein>
    <submittedName>
        <fullName evidence="6">WD40-repeat-containing domain protein</fullName>
    </submittedName>
</protein>
<name>A0AAD6U4H3_9AGAR</name>
<evidence type="ECO:0000313" key="6">
    <source>
        <dbReference type="EMBL" id="KAJ7087575.1"/>
    </source>
</evidence>
<evidence type="ECO:0000256" key="5">
    <source>
        <dbReference type="PROSITE-ProRule" id="PRU00221"/>
    </source>
</evidence>